<feature type="region of interest" description="Disordered" evidence="2">
    <location>
        <begin position="337"/>
        <end position="381"/>
    </location>
</feature>
<dbReference type="Proteomes" id="UP000515124">
    <property type="component" value="Unplaced"/>
</dbReference>
<organism evidence="3 4">
    <name type="scientific">Prunus avium</name>
    <name type="common">Cherry</name>
    <name type="synonym">Cerasus avium</name>
    <dbReference type="NCBI Taxonomy" id="42229"/>
    <lineage>
        <taxon>Eukaryota</taxon>
        <taxon>Viridiplantae</taxon>
        <taxon>Streptophyta</taxon>
        <taxon>Embryophyta</taxon>
        <taxon>Tracheophyta</taxon>
        <taxon>Spermatophyta</taxon>
        <taxon>Magnoliopsida</taxon>
        <taxon>eudicotyledons</taxon>
        <taxon>Gunneridae</taxon>
        <taxon>Pentapetalae</taxon>
        <taxon>rosids</taxon>
        <taxon>fabids</taxon>
        <taxon>Rosales</taxon>
        <taxon>Rosaceae</taxon>
        <taxon>Amygdaloideae</taxon>
        <taxon>Amygdaleae</taxon>
        <taxon>Prunus</taxon>
    </lineage>
</organism>
<reference evidence="4" key="1">
    <citation type="submission" date="2025-08" db="UniProtKB">
        <authorList>
            <consortium name="RefSeq"/>
        </authorList>
    </citation>
    <scope>IDENTIFICATION</scope>
</reference>
<dbReference type="Gramene" id="Pav_sc0000556.1_g070.1.mk:mrna">
    <property type="protein sequence ID" value="Pav_sc0000556.1_g070.1.mk:mrna"/>
    <property type="gene ID" value="Pav_sc0000556.1_g070.1.mk"/>
</dbReference>
<feature type="coiled-coil region" evidence="1">
    <location>
        <begin position="280"/>
        <end position="307"/>
    </location>
</feature>
<feature type="compositionally biased region" description="Low complexity" evidence="2">
    <location>
        <begin position="341"/>
        <end position="355"/>
    </location>
</feature>
<name>A0A6P5SK76_PRUAV</name>
<dbReference type="KEGG" id="pavi:110756802"/>
<feature type="compositionally biased region" description="Low complexity" evidence="2">
    <location>
        <begin position="440"/>
        <end position="459"/>
    </location>
</feature>
<accession>A0A6P5SK76</accession>
<dbReference type="PANTHER" id="PTHR35507:SF1">
    <property type="entry name" value="TMF_TATA_BD DOMAIN-CONTAINING PROTEIN"/>
    <property type="match status" value="1"/>
</dbReference>
<dbReference type="RefSeq" id="XP_021813951.1">
    <property type="nucleotide sequence ID" value="XM_021958259.1"/>
</dbReference>
<keyword evidence="1" id="KW-0175">Coiled coil</keyword>
<dbReference type="GeneID" id="110756802"/>
<sequence>MEVAHQDLGFGFGSARVSLTPIPAPSSTRRLSSSFNETSRPVPARRKLAWVSLDGLLVNADEASSARAIKGGLNPEQAVAWELFSPIQRFLFVAVISVAAAESKKNRHITQLTKSVELRDQLLSSMQQKLDSLCEQMNNIKDHSATVDPSTLENAELQRNESFGSHKIKFVDCGCWLCDQHRDLQNGLGMGNNVMKASNGDEILQYKMSLPIVQEQEERRMSDLSDLASSVTSAADIQLNTLAIEQDIYNLKKDCEEKDGTIQDLTTLLQSSENAGSRRIAELEDIIRRKNSTITRLKRDMVVLEQKVVHLTRLQRPSFSSSNSHDIQIPHMTDNLLYDMDSTTSPSSSDSDCSPVNRTKAPPSSAYPEVPQVHDSVSTSQKLVPEKASISMVKPTASHIKYQSLNPLKEITMNSRPVHSVSKKPQPMSPRPVHSVSKNSQPMSPKSQPASPKSQPMSPIKNSSTIHSSRPRQLSAGADSRKIIKRRSLPGRKDATPATPQKRWA</sequence>
<evidence type="ECO:0000256" key="2">
    <source>
        <dbReference type="SAM" id="MobiDB-lite"/>
    </source>
</evidence>
<dbReference type="PANTHER" id="PTHR35507">
    <property type="entry name" value="OS09G0488600 PROTEIN"/>
    <property type="match status" value="1"/>
</dbReference>
<evidence type="ECO:0000256" key="1">
    <source>
        <dbReference type="SAM" id="Coils"/>
    </source>
</evidence>
<proteinExistence type="predicted"/>
<evidence type="ECO:0000313" key="3">
    <source>
        <dbReference type="Proteomes" id="UP000515124"/>
    </source>
</evidence>
<dbReference type="SMR" id="A0A6P5SK76"/>
<keyword evidence="3" id="KW-1185">Reference proteome</keyword>
<evidence type="ECO:0000313" key="4">
    <source>
        <dbReference type="RefSeq" id="XP_021813951.1"/>
    </source>
</evidence>
<feature type="region of interest" description="Disordered" evidence="2">
    <location>
        <begin position="415"/>
        <end position="505"/>
    </location>
</feature>
<gene>
    <name evidence="4" type="primary">LOC110756802</name>
</gene>
<feature type="compositionally biased region" description="Polar residues" evidence="2">
    <location>
        <begin position="460"/>
        <end position="472"/>
    </location>
</feature>
<dbReference type="AlphaFoldDB" id="A0A6P5SK76"/>
<protein>
    <submittedName>
        <fullName evidence="4">Uncharacterized protein LOC110756802</fullName>
    </submittedName>
</protein>